<feature type="compositionally biased region" description="Low complexity" evidence="1">
    <location>
        <begin position="90"/>
        <end position="107"/>
    </location>
</feature>
<feature type="region of interest" description="Disordered" evidence="1">
    <location>
        <begin position="90"/>
        <end position="118"/>
    </location>
</feature>
<dbReference type="AlphaFoldDB" id="A0A0C2ZVV5"/>
<reference evidence="2 3" key="1">
    <citation type="submission" date="2014-04" db="EMBL/GenBank/DDBJ databases">
        <authorList>
            <consortium name="DOE Joint Genome Institute"/>
            <person name="Kuo A."/>
            <person name="Kohler A."/>
            <person name="Nagy L.G."/>
            <person name="Floudas D."/>
            <person name="Copeland A."/>
            <person name="Barry K.W."/>
            <person name="Cichocki N."/>
            <person name="Veneault-Fourrey C."/>
            <person name="LaButti K."/>
            <person name="Lindquist E.A."/>
            <person name="Lipzen A."/>
            <person name="Lundell T."/>
            <person name="Morin E."/>
            <person name="Murat C."/>
            <person name="Sun H."/>
            <person name="Tunlid A."/>
            <person name="Henrissat B."/>
            <person name="Grigoriev I.V."/>
            <person name="Hibbett D.S."/>
            <person name="Martin F."/>
            <person name="Nordberg H.P."/>
            <person name="Cantor M.N."/>
            <person name="Hua S.X."/>
        </authorList>
    </citation>
    <scope>NUCLEOTIDE SEQUENCE [LARGE SCALE GENOMIC DNA]</scope>
    <source>
        <strain evidence="2 3">Foug A</strain>
    </source>
</reference>
<evidence type="ECO:0000313" key="2">
    <source>
        <dbReference type="EMBL" id="KIM56602.1"/>
    </source>
</evidence>
<evidence type="ECO:0000256" key="1">
    <source>
        <dbReference type="SAM" id="MobiDB-lite"/>
    </source>
</evidence>
<evidence type="ECO:0000313" key="3">
    <source>
        <dbReference type="Proteomes" id="UP000053989"/>
    </source>
</evidence>
<dbReference type="InParanoid" id="A0A0C2ZVV5"/>
<dbReference type="Proteomes" id="UP000053989">
    <property type="component" value="Unassembled WGS sequence"/>
</dbReference>
<dbReference type="EMBL" id="KN822113">
    <property type="protein sequence ID" value="KIM56602.1"/>
    <property type="molecule type" value="Genomic_DNA"/>
</dbReference>
<keyword evidence="3" id="KW-1185">Reference proteome</keyword>
<dbReference type="OrthoDB" id="2674423at2759"/>
<proteinExistence type="predicted"/>
<name>A0A0C2ZVV5_9AGAM</name>
<reference evidence="3" key="2">
    <citation type="submission" date="2015-01" db="EMBL/GenBank/DDBJ databases">
        <title>Evolutionary Origins and Diversification of the Mycorrhizal Mutualists.</title>
        <authorList>
            <consortium name="DOE Joint Genome Institute"/>
            <consortium name="Mycorrhizal Genomics Consortium"/>
            <person name="Kohler A."/>
            <person name="Kuo A."/>
            <person name="Nagy L.G."/>
            <person name="Floudas D."/>
            <person name="Copeland A."/>
            <person name="Barry K.W."/>
            <person name="Cichocki N."/>
            <person name="Veneault-Fourrey C."/>
            <person name="LaButti K."/>
            <person name="Lindquist E.A."/>
            <person name="Lipzen A."/>
            <person name="Lundell T."/>
            <person name="Morin E."/>
            <person name="Murat C."/>
            <person name="Riley R."/>
            <person name="Ohm R."/>
            <person name="Sun H."/>
            <person name="Tunlid A."/>
            <person name="Henrissat B."/>
            <person name="Grigoriev I.V."/>
            <person name="Hibbett D.S."/>
            <person name="Martin F."/>
        </authorList>
    </citation>
    <scope>NUCLEOTIDE SEQUENCE [LARGE SCALE GENOMIC DNA]</scope>
    <source>
        <strain evidence="3">Foug A</strain>
    </source>
</reference>
<organism evidence="2 3">
    <name type="scientific">Scleroderma citrinum Foug A</name>
    <dbReference type="NCBI Taxonomy" id="1036808"/>
    <lineage>
        <taxon>Eukaryota</taxon>
        <taxon>Fungi</taxon>
        <taxon>Dikarya</taxon>
        <taxon>Basidiomycota</taxon>
        <taxon>Agaricomycotina</taxon>
        <taxon>Agaricomycetes</taxon>
        <taxon>Agaricomycetidae</taxon>
        <taxon>Boletales</taxon>
        <taxon>Sclerodermatineae</taxon>
        <taxon>Sclerodermataceae</taxon>
        <taxon>Scleroderma</taxon>
    </lineage>
</organism>
<sequence length="393" mass="42948">MPASSFCRGGNGDCDCECFRPKTDDASHCWECLHGMSKHPDADQTVAQAPQSQPTPILGSSNVAKIFQSLTSKEPSGMAQPNARWEALATKGTKTSKPATSKTSNATTDEHKTSAHCQPSGQMFHVSSVAIVTCGLDISSTFAFSHQLLTPIKANGQLKDEPLPQASAEKRRFIQHLENHVFAYFDNRRELSTLLDNPQPDWQLLIPGGNGKLELSGAVRPNGTVLARFKGRQKSSVADSNLWFVTRNPVPKQIFKGWKTAPDIVGTDVETISDEDHDEGSDDEEIVNLSSSIIDLKIGVVAETEGTIFTVLSSPESIKSSRRAFRKKHKDMNSNALPAWPQQSGEPITAPLSTKEVTDKDNVNASPRPNPTWLSTFEQSTISKDDEISDFDE</sequence>
<accession>A0A0C2ZVV5</accession>
<gene>
    <name evidence="2" type="ORF">SCLCIDRAFT_29433</name>
</gene>
<dbReference type="HOGENOM" id="CLU_056977_0_0_1"/>
<feature type="compositionally biased region" description="Polar residues" evidence="1">
    <location>
        <begin position="333"/>
        <end position="346"/>
    </location>
</feature>
<feature type="region of interest" description="Disordered" evidence="1">
    <location>
        <begin position="328"/>
        <end position="393"/>
    </location>
</feature>
<protein>
    <submittedName>
        <fullName evidence="2">Uncharacterized protein</fullName>
    </submittedName>
</protein>
<feature type="compositionally biased region" description="Polar residues" evidence="1">
    <location>
        <begin position="363"/>
        <end position="382"/>
    </location>
</feature>